<evidence type="ECO:0000256" key="1">
    <source>
        <dbReference type="SAM" id="SignalP"/>
    </source>
</evidence>
<proteinExistence type="predicted"/>
<dbReference type="EMBL" id="VFFF01000003">
    <property type="protein sequence ID" value="TNY30819.1"/>
    <property type="molecule type" value="Genomic_DNA"/>
</dbReference>
<keyword evidence="3" id="KW-1185">Reference proteome</keyword>
<name>A0A5C5G7Y8_9RHOB</name>
<reference evidence="2 3" key="1">
    <citation type="submission" date="2019-06" db="EMBL/GenBank/DDBJ databases">
        <title>Genome of new Rhodobacteraceae sp. SM1903.</title>
        <authorList>
            <person name="Ren X."/>
        </authorList>
    </citation>
    <scope>NUCLEOTIDE SEQUENCE [LARGE SCALE GENOMIC DNA]</scope>
    <source>
        <strain evidence="2 3">SM1903</strain>
    </source>
</reference>
<evidence type="ECO:0000313" key="3">
    <source>
        <dbReference type="Proteomes" id="UP000314011"/>
    </source>
</evidence>
<dbReference type="AlphaFoldDB" id="A0A5C5G7Y8"/>
<feature type="signal peptide" evidence="1">
    <location>
        <begin position="1"/>
        <end position="18"/>
    </location>
</feature>
<evidence type="ECO:0000313" key="2">
    <source>
        <dbReference type="EMBL" id="TNY30819.1"/>
    </source>
</evidence>
<accession>A0A5C5G7Y8</accession>
<dbReference type="Proteomes" id="UP000314011">
    <property type="component" value="Unassembled WGS sequence"/>
</dbReference>
<sequence>MKTAIALLCLLAAAPAAAQDCTLPVANPRADGWVMEQSPDDGWSASHEVLSLTVLLTVDAPVTPLALDWYVPPELGSRVGLLRYFSGEPGTYELTVLERTAVIDLESGLILAAPISSANCVPTVWTWYEDRLEVDDGHGGVVVELPAG</sequence>
<dbReference type="OrthoDB" id="7872301at2"/>
<organism evidence="2 3">
    <name type="scientific">Pelagovum pacificum</name>
    <dbReference type="NCBI Taxonomy" id="2588711"/>
    <lineage>
        <taxon>Bacteria</taxon>
        <taxon>Pseudomonadati</taxon>
        <taxon>Pseudomonadota</taxon>
        <taxon>Alphaproteobacteria</taxon>
        <taxon>Rhodobacterales</taxon>
        <taxon>Paracoccaceae</taxon>
        <taxon>Pelagovum</taxon>
    </lineage>
</organism>
<feature type="chain" id="PRO_5022812448" evidence="1">
    <location>
        <begin position="19"/>
        <end position="148"/>
    </location>
</feature>
<dbReference type="RefSeq" id="WP_140197029.1">
    <property type="nucleotide sequence ID" value="NZ_CP065915.1"/>
</dbReference>
<protein>
    <submittedName>
        <fullName evidence="2">Uncharacterized protein</fullName>
    </submittedName>
</protein>
<gene>
    <name evidence="2" type="ORF">FHY64_17035</name>
</gene>
<keyword evidence="1" id="KW-0732">Signal</keyword>
<comment type="caution">
    <text evidence="2">The sequence shown here is derived from an EMBL/GenBank/DDBJ whole genome shotgun (WGS) entry which is preliminary data.</text>
</comment>